<feature type="binding site" evidence="6">
    <location>
        <begin position="483"/>
        <end position="490"/>
    </location>
    <ligand>
        <name>ATP</name>
        <dbReference type="ChEBI" id="CHEBI:30616"/>
    </ligand>
</feature>
<evidence type="ECO:0000256" key="3">
    <source>
        <dbReference type="ARBA" id="ARBA00023123"/>
    </source>
</evidence>
<dbReference type="STRING" id="67801.A0A1B0BF34"/>
<dbReference type="SMART" id="SM00242">
    <property type="entry name" value="MYSc"/>
    <property type="match status" value="1"/>
</dbReference>
<evidence type="ECO:0000256" key="1">
    <source>
        <dbReference type="ARBA" id="ARBA00022741"/>
    </source>
</evidence>
<dbReference type="VEuPathDB" id="VectorBase:GPPI028034"/>
<feature type="domain" description="Myosin motor" evidence="8">
    <location>
        <begin position="390"/>
        <end position="1137"/>
    </location>
</feature>
<comment type="similarity">
    <text evidence="6">Belongs to the TRAFAC class myosin-kinesin ATPase superfamily. Myosin family.</text>
</comment>
<dbReference type="EnsemblMetazoa" id="GPPI028034-RA">
    <property type="protein sequence ID" value="GPPI028034-PA"/>
    <property type="gene ID" value="GPPI028034"/>
</dbReference>
<keyword evidence="5 6" id="KW-0009">Actin-binding</keyword>
<dbReference type="PRINTS" id="PR00193">
    <property type="entry name" value="MYOSINHEAVY"/>
</dbReference>
<dbReference type="InterPro" id="IPR036064">
    <property type="entry name" value="MYSc_Myo18"/>
</dbReference>
<organism evidence="9 10">
    <name type="scientific">Glossina palpalis gambiensis</name>
    <dbReference type="NCBI Taxonomy" id="67801"/>
    <lineage>
        <taxon>Eukaryota</taxon>
        <taxon>Metazoa</taxon>
        <taxon>Ecdysozoa</taxon>
        <taxon>Arthropoda</taxon>
        <taxon>Hexapoda</taxon>
        <taxon>Insecta</taxon>
        <taxon>Pterygota</taxon>
        <taxon>Neoptera</taxon>
        <taxon>Endopterygota</taxon>
        <taxon>Diptera</taxon>
        <taxon>Brachycera</taxon>
        <taxon>Muscomorpha</taxon>
        <taxon>Hippoboscoidea</taxon>
        <taxon>Glossinidae</taxon>
        <taxon>Glossina</taxon>
    </lineage>
</organism>
<dbReference type="GO" id="GO:0051015">
    <property type="term" value="F:actin filament binding"/>
    <property type="evidence" value="ECO:0007669"/>
    <property type="project" value="TreeGrafter"/>
</dbReference>
<feature type="compositionally biased region" description="Polar residues" evidence="7">
    <location>
        <begin position="72"/>
        <end position="90"/>
    </location>
</feature>
<reference evidence="9" key="2">
    <citation type="submission" date="2020-05" db="UniProtKB">
        <authorList>
            <consortium name="EnsemblMetazoa"/>
        </authorList>
    </citation>
    <scope>IDENTIFICATION</scope>
    <source>
        <strain evidence="9">IAEA</strain>
    </source>
</reference>
<dbReference type="GO" id="GO:0016459">
    <property type="term" value="C:myosin complex"/>
    <property type="evidence" value="ECO:0007669"/>
    <property type="project" value="UniProtKB-KW"/>
</dbReference>
<dbReference type="SUPFAM" id="SSF52540">
    <property type="entry name" value="P-loop containing nucleoside triphosphate hydrolases"/>
    <property type="match status" value="1"/>
</dbReference>
<dbReference type="CDD" id="cd01386">
    <property type="entry name" value="MYSc_Myo18"/>
    <property type="match status" value="1"/>
</dbReference>
<dbReference type="InterPro" id="IPR001609">
    <property type="entry name" value="Myosin_head_motor_dom-like"/>
</dbReference>
<evidence type="ECO:0000313" key="9">
    <source>
        <dbReference type="EnsemblMetazoa" id="GPPI028034-PA"/>
    </source>
</evidence>
<comment type="caution">
    <text evidence="6">Lacks conserved residue(s) required for the propagation of feature annotation.</text>
</comment>
<evidence type="ECO:0000256" key="6">
    <source>
        <dbReference type="PROSITE-ProRule" id="PRU00782"/>
    </source>
</evidence>
<dbReference type="Pfam" id="PF00063">
    <property type="entry name" value="Myosin_head"/>
    <property type="match status" value="1"/>
</dbReference>
<dbReference type="InterPro" id="IPR036961">
    <property type="entry name" value="Kinesin_motor_dom_sf"/>
</dbReference>
<evidence type="ECO:0000256" key="7">
    <source>
        <dbReference type="SAM" id="MobiDB-lite"/>
    </source>
</evidence>
<dbReference type="InterPro" id="IPR057772">
    <property type="entry name" value="SH3_Myo18a"/>
</dbReference>
<evidence type="ECO:0000259" key="8">
    <source>
        <dbReference type="PROSITE" id="PS51456"/>
    </source>
</evidence>
<dbReference type="GO" id="GO:0007015">
    <property type="term" value="P:actin filament organization"/>
    <property type="evidence" value="ECO:0007669"/>
    <property type="project" value="TreeGrafter"/>
</dbReference>
<feature type="compositionally biased region" description="Low complexity" evidence="7">
    <location>
        <begin position="157"/>
        <end position="167"/>
    </location>
</feature>
<keyword evidence="3 6" id="KW-0518">Myosin</keyword>
<dbReference type="Gene3D" id="1.20.58.530">
    <property type="match status" value="1"/>
</dbReference>
<keyword evidence="2 6" id="KW-0067">ATP-binding</keyword>
<evidence type="ECO:0000256" key="2">
    <source>
        <dbReference type="ARBA" id="ARBA00022840"/>
    </source>
</evidence>
<dbReference type="EMBL" id="JXJN01013279">
    <property type="status" value="NOT_ANNOTATED_CDS"/>
    <property type="molecule type" value="Genomic_DNA"/>
</dbReference>
<sequence>MKLLNLQMFLLPKSFEHTLRSPIIPATPAQPGSGLNPEFHKGCTGKAHACGTIKAKIQKLNTTAKGDKTPRKSSMSSETISDSGSENSSMWPHCSTDGLITANQTNGKMLTKTDSILKSHARESLANNSKLTKTLGNKSPVAARRLLKNTPSPVLSRKTSTTITGTRTRLHSEGDKNFEGGRQSPSSNSVSVPLSTFERTQKYRSFRITGKSKANSVTVANNSSHIRPPWNSAASGAKPQYAMGNMAMNAGILLTNRAMRSSIRRRSDTVQWQLLWERSLQMRSYGSTGNSGLHKNYDETIRKKCHNANELQQEQHAQEGSVNKYAAANDGNVNDRVWLVHRGGFCAALRLPQTKAHLENHKVVIQLLHNSEEMTVDEDDVEKMNSPSLDLIEDICELKHLNEASLLHCLRQRYASNLIYTKAGPILLVVNPMAPLSLYSEKVVSMFRGCKTEDMPPHIYSLAQTAYRTMLETRRDQSLVFMGRSGSGKTTSFKHALYYLALAAGSYNNFLNAEKVNSVNAILEAFGNTKTCLNSNATRLTQLLSLDFDQTGQIASASIQVLLPERQRAGRRLPNEHSFHIMTRLLAGACGSLQKELHLESIPSEDNHPFVSLPQKLEDRQRSAAEFVRTVQAFETLNINPRAVRGIWSILASIYHLGLAGVTIVGSGPTARTQFANPSAARRAAALLGVSLEDLSGAAFNVNASGSSSPSKTLSDIPDLAWECLEALVIGLYSEALAAAIALINKAICTSAHTIASIILIDTPGFQNPASCGSQTGATLSDLKHNYLQERLQLLFHHNTLVAPRDRYAQELVEIETEGMSETNPGPLVSLIDKAPQNHVVRSSQRDLREQDRRGLLWLLDEESIYPNSNDDTFLERLFSHYGDREHQTLLRKCNGSKQFVLQHLQGTNPVLYMVNGWVRNSREHPAIRNAGSLLQDSSRDEISRLYIGSLTRSSGGIVFCGSFAGLEGTHSLRRVSSIRRSFTSAGVKRNSIMLQVKFTVDGIIDTLRRTGTHFVHCYLLQHNAGQQPTFSASGSPNTSVLQTSSEELVNIPLLRSQLRGSQVLEAARLHRFGYPESVPLNEFERRFGLLAGESYKDVTVEQILSVNELDPATYRIGPSQHQIFSGFAQILPCSIRLQSDRKRNQIQLQSHLDIVAVLGPNLERMQHD</sequence>
<evidence type="ECO:0000313" key="10">
    <source>
        <dbReference type="Proteomes" id="UP000092460"/>
    </source>
</evidence>
<dbReference type="Proteomes" id="UP000092460">
    <property type="component" value="Unassembled WGS sequence"/>
</dbReference>
<name>A0A1B0BF34_9MUSC</name>
<dbReference type="GO" id="GO:0005737">
    <property type="term" value="C:cytoplasm"/>
    <property type="evidence" value="ECO:0007669"/>
    <property type="project" value="TreeGrafter"/>
</dbReference>
<dbReference type="GO" id="GO:0000146">
    <property type="term" value="F:microfilament motor activity"/>
    <property type="evidence" value="ECO:0007669"/>
    <property type="project" value="TreeGrafter"/>
</dbReference>
<dbReference type="GO" id="GO:0016020">
    <property type="term" value="C:membrane"/>
    <property type="evidence" value="ECO:0007669"/>
    <property type="project" value="TreeGrafter"/>
</dbReference>
<keyword evidence="1 6" id="KW-0547">Nucleotide-binding</keyword>
<feature type="region of interest" description="Disordered" evidence="7">
    <location>
        <begin position="152"/>
        <end position="193"/>
    </location>
</feature>
<feature type="region of interest" description="Disordered" evidence="7">
    <location>
        <begin position="62"/>
        <end position="91"/>
    </location>
</feature>
<reference evidence="10" key="1">
    <citation type="submission" date="2015-01" db="EMBL/GenBank/DDBJ databases">
        <authorList>
            <person name="Aksoy S."/>
            <person name="Warren W."/>
            <person name="Wilson R.K."/>
        </authorList>
    </citation>
    <scope>NUCLEOTIDE SEQUENCE [LARGE SCALE GENOMIC DNA]</scope>
    <source>
        <strain evidence="10">IAEA</strain>
    </source>
</reference>
<dbReference type="Pfam" id="PF24556">
    <property type="entry name" value="SH3_Myosin-XVIIIa"/>
    <property type="match status" value="1"/>
</dbReference>
<dbReference type="InterPro" id="IPR027417">
    <property type="entry name" value="P-loop_NTPase"/>
</dbReference>
<dbReference type="FunFam" id="3.40.850.10:FF:000020">
    <property type="entry name" value="unconventional myosin-XVIIIa isoform X1"/>
    <property type="match status" value="1"/>
</dbReference>
<dbReference type="GO" id="GO:0005524">
    <property type="term" value="F:ATP binding"/>
    <property type="evidence" value="ECO:0007669"/>
    <property type="project" value="UniProtKB-UniRule"/>
</dbReference>
<dbReference type="PANTHER" id="PTHR13140">
    <property type="entry name" value="MYOSIN"/>
    <property type="match status" value="1"/>
</dbReference>
<dbReference type="AlphaFoldDB" id="A0A1B0BF34"/>
<evidence type="ECO:0000256" key="4">
    <source>
        <dbReference type="ARBA" id="ARBA00023175"/>
    </source>
</evidence>
<feature type="compositionally biased region" description="Basic and acidic residues" evidence="7">
    <location>
        <begin position="170"/>
        <end position="179"/>
    </location>
</feature>
<dbReference type="Gene3D" id="1.10.10.820">
    <property type="match status" value="1"/>
</dbReference>
<keyword evidence="10" id="KW-1185">Reference proteome</keyword>
<dbReference type="Gene3D" id="3.40.850.10">
    <property type="entry name" value="Kinesin motor domain"/>
    <property type="match status" value="1"/>
</dbReference>
<feature type="compositionally biased region" description="Low complexity" evidence="7">
    <location>
        <begin position="184"/>
        <end position="193"/>
    </location>
</feature>
<proteinExistence type="inferred from homology"/>
<protein>
    <recommendedName>
        <fullName evidence="8">Myosin motor domain-containing protein</fullName>
    </recommendedName>
</protein>
<dbReference type="Gene3D" id="1.20.120.720">
    <property type="entry name" value="Myosin VI head, motor domain, U50 subdomain"/>
    <property type="match status" value="1"/>
</dbReference>
<dbReference type="PROSITE" id="PS51456">
    <property type="entry name" value="MYOSIN_MOTOR"/>
    <property type="match status" value="1"/>
</dbReference>
<dbReference type="PANTHER" id="PTHR13140:SF706">
    <property type="entry name" value="DILUTE CLASS UNCONVENTIONAL MYOSIN, ISOFORM C"/>
    <property type="match status" value="1"/>
</dbReference>
<evidence type="ECO:0000256" key="5">
    <source>
        <dbReference type="ARBA" id="ARBA00023203"/>
    </source>
</evidence>
<keyword evidence="4 6" id="KW-0505">Motor protein</keyword>
<accession>A0A1B0BF34</accession>